<dbReference type="Pfam" id="PF00002">
    <property type="entry name" value="7tm_2"/>
    <property type="match status" value="1"/>
</dbReference>
<dbReference type="GO" id="GO:0016020">
    <property type="term" value="C:membrane"/>
    <property type="evidence" value="ECO:0007669"/>
    <property type="project" value="UniProtKB-SubCell"/>
</dbReference>
<accession>A0A815TV83</accession>
<evidence type="ECO:0000256" key="1">
    <source>
        <dbReference type="ARBA" id="ARBA00004141"/>
    </source>
</evidence>
<feature type="transmembrane region" description="Helical" evidence="6">
    <location>
        <begin position="300"/>
        <end position="324"/>
    </location>
</feature>
<dbReference type="SUPFAM" id="SSF81321">
    <property type="entry name" value="Family A G protein-coupled receptor-like"/>
    <property type="match status" value="1"/>
</dbReference>
<feature type="non-terminal residue" evidence="8">
    <location>
        <position position="894"/>
    </location>
</feature>
<evidence type="ECO:0000259" key="7">
    <source>
        <dbReference type="PROSITE" id="PS50261"/>
    </source>
</evidence>
<evidence type="ECO:0000256" key="2">
    <source>
        <dbReference type="ARBA" id="ARBA00022692"/>
    </source>
</evidence>
<dbReference type="GO" id="GO:0007166">
    <property type="term" value="P:cell surface receptor signaling pathway"/>
    <property type="evidence" value="ECO:0007669"/>
    <property type="project" value="InterPro"/>
</dbReference>
<feature type="domain" description="G-protein coupled receptors family 2 profile 2" evidence="7">
    <location>
        <begin position="664"/>
        <end position="894"/>
    </location>
</feature>
<evidence type="ECO:0000313" key="9">
    <source>
        <dbReference type="Proteomes" id="UP000663891"/>
    </source>
</evidence>
<dbReference type="InterPro" id="IPR053231">
    <property type="entry name" value="GPCR_LN-TM7"/>
</dbReference>
<feature type="transmembrane region" description="Helical" evidence="6">
    <location>
        <begin position="729"/>
        <end position="751"/>
    </location>
</feature>
<keyword evidence="4 6" id="KW-0472">Membrane</keyword>
<proteinExistence type="predicted"/>
<dbReference type="PROSITE" id="PS50261">
    <property type="entry name" value="G_PROTEIN_RECEP_F2_4"/>
    <property type="match status" value="1"/>
</dbReference>
<feature type="region of interest" description="Disordered" evidence="5">
    <location>
        <begin position="17"/>
        <end position="44"/>
    </location>
</feature>
<protein>
    <recommendedName>
        <fullName evidence="7">G-protein coupled receptors family 2 profile 2 domain-containing protein</fullName>
    </recommendedName>
</protein>
<keyword evidence="3 6" id="KW-1133">Transmembrane helix</keyword>
<evidence type="ECO:0000256" key="5">
    <source>
        <dbReference type="SAM" id="MobiDB-lite"/>
    </source>
</evidence>
<feature type="transmembrane region" description="Helical" evidence="6">
    <location>
        <begin position="701"/>
        <end position="723"/>
    </location>
</feature>
<dbReference type="InterPro" id="IPR017981">
    <property type="entry name" value="GPCR_2-like_7TM"/>
</dbReference>
<feature type="transmembrane region" description="Helical" evidence="6">
    <location>
        <begin position="772"/>
        <end position="793"/>
    </location>
</feature>
<evidence type="ECO:0000256" key="4">
    <source>
        <dbReference type="ARBA" id="ARBA00023136"/>
    </source>
</evidence>
<feature type="transmembrane region" description="Helical" evidence="6">
    <location>
        <begin position="836"/>
        <end position="856"/>
    </location>
</feature>
<feature type="non-terminal residue" evidence="8">
    <location>
        <position position="1"/>
    </location>
</feature>
<dbReference type="CDD" id="cd15039">
    <property type="entry name" value="7tmB3_Methuselah-like"/>
    <property type="match status" value="1"/>
</dbReference>
<dbReference type="GO" id="GO:0004930">
    <property type="term" value="F:G protein-coupled receptor activity"/>
    <property type="evidence" value="ECO:0007669"/>
    <property type="project" value="InterPro"/>
</dbReference>
<gene>
    <name evidence="8" type="ORF">VCS650_LOCUS42773</name>
</gene>
<dbReference type="AlphaFoldDB" id="A0A815TV83"/>
<name>A0A815TV83_9BILA</name>
<dbReference type="Proteomes" id="UP000663891">
    <property type="component" value="Unassembled WGS sequence"/>
</dbReference>
<feature type="transmembrane region" description="Helical" evidence="6">
    <location>
        <begin position="336"/>
        <end position="355"/>
    </location>
</feature>
<feature type="transmembrane region" description="Helical" evidence="6">
    <location>
        <begin position="665"/>
        <end position="689"/>
    </location>
</feature>
<sequence length="894" mass="101077">YLGINFERIINVRYSIEDNGDDDDDDDDDDGGGNEEDLPISAASRAIGKNNSTTVIPVNSPSLDYTINQLNNNKSIVLKFHFSIADRDETSTDALTGLHVVTLLLLASERHALIDLCEKYSFAVETLSIVSDKNKTRQEFCDDPDVLYLARNGVIRRRIRLSGEIDYVVDVPELETTFEGGDFTYSFIVSTLTQQSQRSEVVAKPSSANSTSAKLVYVCIRQPRIVDRCPDSLVMRIALCEVTQYQNHSIRIKRTGRLYTNREYRFDEYRSDLYVVVCKHDTHNGTTHGKKLGFLDKAPGFLSTIAIFLSICALGITLITFILFSSLRNLPGCNTINLIIALMVAEILFLSQSLLIMTRPGVCLLFALGYLGITFERIINVRYSIEDNDDDDDDDDGNDEDLPISATSRAIGKNNSTSVIPVNSPSLDYAINQLNNNKSIVLKFHFSIADRDETSTDALTGLHVVTLLLLASERHALIDLCEKYSFAVETLSIVSDKNKTRQEFCDDPDVLYLARNGVIRRRIRLSGEIDYVVDVPELETTFEGGDFTYSFIVSTLTQQSQRVSEVVAKPSSANSTSAKLVYVCIRQPRIVDRCPDSLVMRIALCEVTQYQNHSIRIKRTGRLYTNREYRFDEYRSDLYVVVCKHDTHNGTTHGKKLGFLDKAPGFLSTIAIFLSICALGITLITFILFSSLRNLPGCNTINLIIALMVAEILFLSQSLLIMTRPGVCLLFALGIHFFFLASFFWMNVMAFDLWKTFHKGFSLYVCEIRERLPYYALYAWGMPVLIVLIGIILDARNATLKPCYGRFFRGCYDVCFHTKNDAPLQGCWIESALMRFLLFGVPVAIILIINFIFYALTVRSIRRGLKSVRVQVERKFQRKKQVVPGEYDVKIYMR</sequence>
<evidence type="ECO:0000256" key="3">
    <source>
        <dbReference type="ARBA" id="ARBA00022989"/>
    </source>
</evidence>
<dbReference type="OrthoDB" id="6134459at2759"/>
<comment type="caution">
    <text evidence="8">The sequence shown here is derived from an EMBL/GenBank/DDBJ whole genome shotgun (WGS) entry which is preliminary data.</text>
</comment>
<dbReference type="EMBL" id="CAJNON010002473">
    <property type="protein sequence ID" value="CAF1511089.1"/>
    <property type="molecule type" value="Genomic_DNA"/>
</dbReference>
<feature type="compositionally biased region" description="Acidic residues" evidence="5">
    <location>
        <begin position="18"/>
        <end position="38"/>
    </location>
</feature>
<evidence type="ECO:0000313" key="8">
    <source>
        <dbReference type="EMBL" id="CAF1511089.1"/>
    </source>
</evidence>
<comment type="subcellular location">
    <subcellularLocation>
        <location evidence="1">Membrane</location>
        <topology evidence="1">Multi-pass membrane protein</topology>
    </subcellularLocation>
</comment>
<dbReference type="InterPro" id="IPR000832">
    <property type="entry name" value="GPCR_2_secretin-like"/>
</dbReference>
<keyword evidence="2 6" id="KW-0812">Transmembrane</keyword>
<dbReference type="PANTHER" id="PTHR45902:SF1">
    <property type="entry name" value="LATROPHILIN RECEPTOR-LIKE PROTEIN A"/>
    <property type="match status" value="1"/>
</dbReference>
<organism evidence="8 9">
    <name type="scientific">Adineta steineri</name>
    <dbReference type="NCBI Taxonomy" id="433720"/>
    <lineage>
        <taxon>Eukaryota</taxon>
        <taxon>Metazoa</taxon>
        <taxon>Spiralia</taxon>
        <taxon>Gnathifera</taxon>
        <taxon>Rotifera</taxon>
        <taxon>Eurotatoria</taxon>
        <taxon>Bdelloidea</taxon>
        <taxon>Adinetida</taxon>
        <taxon>Adinetidae</taxon>
        <taxon>Adineta</taxon>
    </lineage>
</organism>
<evidence type="ECO:0000256" key="6">
    <source>
        <dbReference type="SAM" id="Phobius"/>
    </source>
</evidence>
<dbReference type="PANTHER" id="PTHR45902">
    <property type="entry name" value="LATROPHILIN RECEPTOR-LIKE PROTEIN A"/>
    <property type="match status" value="1"/>
</dbReference>
<dbReference type="Gene3D" id="1.20.1070.10">
    <property type="entry name" value="Rhodopsin 7-helix transmembrane proteins"/>
    <property type="match status" value="2"/>
</dbReference>
<reference evidence="8" key="1">
    <citation type="submission" date="2021-02" db="EMBL/GenBank/DDBJ databases">
        <authorList>
            <person name="Nowell W R."/>
        </authorList>
    </citation>
    <scope>NUCLEOTIDE SEQUENCE</scope>
</reference>